<reference evidence="1" key="1">
    <citation type="journal article" date="2017" name="Gigascience">
        <title>The genome draft of coconut (Cocos nucifera).</title>
        <authorList>
            <person name="Xiao Y."/>
            <person name="Xu P."/>
            <person name="Fan H."/>
            <person name="Baudouin L."/>
            <person name="Xia W."/>
            <person name="Bocs S."/>
            <person name="Xu J."/>
            <person name="Li Q."/>
            <person name="Guo A."/>
            <person name="Zhou L."/>
            <person name="Li J."/>
            <person name="Wu Y."/>
            <person name="Ma Z."/>
            <person name="Armero A."/>
            <person name="Issali A.E."/>
            <person name="Liu N."/>
            <person name="Peng M."/>
            <person name="Yang Y."/>
        </authorList>
    </citation>
    <scope>NUCLEOTIDE SEQUENCE</scope>
    <source>
        <tissue evidence="1">Spear leaf of Hainan Tall coconut</tissue>
    </source>
</reference>
<name>A0A8K0N3Q4_COCNU</name>
<organism evidence="1 2">
    <name type="scientific">Cocos nucifera</name>
    <name type="common">Coconut palm</name>
    <dbReference type="NCBI Taxonomy" id="13894"/>
    <lineage>
        <taxon>Eukaryota</taxon>
        <taxon>Viridiplantae</taxon>
        <taxon>Streptophyta</taxon>
        <taxon>Embryophyta</taxon>
        <taxon>Tracheophyta</taxon>
        <taxon>Spermatophyta</taxon>
        <taxon>Magnoliopsida</taxon>
        <taxon>Liliopsida</taxon>
        <taxon>Arecaceae</taxon>
        <taxon>Arecoideae</taxon>
        <taxon>Cocoseae</taxon>
        <taxon>Attaleinae</taxon>
        <taxon>Cocos</taxon>
    </lineage>
</organism>
<dbReference type="AlphaFoldDB" id="A0A8K0N3Q4"/>
<evidence type="ECO:0000313" key="1">
    <source>
        <dbReference type="EMBL" id="KAG1347302.1"/>
    </source>
</evidence>
<keyword evidence="2" id="KW-1185">Reference proteome</keyword>
<protein>
    <submittedName>
        <fullName evidence="1">Uncharacterized protein</fullName>
    </submittedName>
</protein>
<accession>A0A8K0N3Q4</accession>
<dbReference type="SUPFAM" id="SSF52540">
    <property type="entry name" value="P-loop containing nucleoside triphosphate hydrolases"/>
    <property type="match status" value="1"/>
</dbReference>
<proteinExistence type="predicted"/>
<dbReference type="EMBL" id="CM017877">
    <property type="protein sequence ID" value="KAG1347302.1"/>
    <property type="molecule type" value="Genomic_DNA"/>
</dbReference>
<dbReference type="InterPro" id="IPR027417">
    <property type="entry name" value="P-loop_NTPase"/>
</dbReference>
<gene>
    <name evidence="1" type="ORF">COCNU_06G011310</name>
</gene>
<evidence type="ECO:0000313" key="2">
    <source>
        <dbReference type="Proteomes" id="UP000797356"/>
    </source>
</evidence>
<dbReference type="Gene3D" id="3.40.50.300">
    <property type="entry name" value="P-loop containing nucleotide triphosphate hydrolases"/>
    <property type="match status" value="1"/>
</dbReference>
<comment type="caution">
    <text evidence="1">The sequence shown here is derived from an EMBL/GenBank/DDBJ whole genome shotgun (WGS) entry which is preliminary data.</text>
</comment>
<reference evidence="1" key="2">
    <citation type="submission" date="2019-07" db="EMBL/GenBank/DDBJ databases">
        <authorList>
            <person name="Yang Y."/>
            <person name="Bocs S."/>
            <person name="Baudouin L."/>
        </authorList>
    </citation>
    <scope>NUCLEOTIDE SEQUENCE</scope>
    <source>
        <tissue evidence="1">Spear leaf of Hainan Tall coconut</tissue>
    </source>
</reference>
<dbReference type="Proteomes" id="UP000797356">
    <property type="component" value="Chromosome 6"/>
</dbReference>
<sequence length="81" mass="9374">MPPMEQWRPRWMNSQTNEMVKAMPMKVARVRADGGYDFMFKVVLINDLGMGKSNLFSCFTHNEFFLDSKSSIVIEFATCTL</sequence>
<dbReference type="OrthoDB" id="9989112at2759"/>